<reference evidence="1 2" key="1">
    <citation type="submission" date="2020-03" db="EMBL/GenBank/DDBJ databases">
        <title>The Isolation and Genome Sequence of a Novel Cyanophage S-H34 from the Huanghai Sea, China.</title>
        <authorList>
            <person name="Jiang T."/>
        </authorList>
    </citation>
    <scope>NUCLEOTIDE SEQUENCE [LARGE SCALE GENOMIC DNA]</scope>
</reference>
<dbReference type="EMBL" id="MT162467">
    <property type="protein sequence ID" value="QIN96986.1"/>
    <property type="molecule type" value="Genomic_DNA"/>
</dbReference>
<dbReference type="KEGG" id="vg:77946864"/>
<name>A0A6G8R6H3_9CAUD</name>
<evidence type="ECO:0000313" key="1">
    <source>
        <dbReference type="EMBL" id="QIN96986.1"/>
    </source>
</evidence>
<dbReference type="GeneID" id="77946864"/>
<dbReference type="Proteomes" id="UP000501900">
    <property type="component" value="Genome"/>
</dbReference>
<dbReference type="RefSeq" id="YP_010670654.1">
    <property type="nucleotide sequence ID" value="NC_070965.1"/>
</dbReference>
<keyword evidence="2" id="KW-1185">Reference proteome</keyword>
<proteinExistence type="predicted"/>
<protein>
    <submittedName>
        <fullName evidence="1">Uncharacterized protein</fullName>
    </submittedName>
</protein>
<evidence type="ECO:0000313" key="2">
    <source>
        <dbReference type="Proteomes" id="UP000501900"/>
    </source>
</evidence>
<sequence length="82" mass="9135">MTRIIDDSDQLAWLHNDERLELRGACLSVLLSAFGGELNEDGTPTHGNRELYSAAHDYISHGNTEPGGVIKFYLENRSAYVL</sequence>
<organism evidence="1 2">
    <name type="scientific">Synechococcus phage S-H34</name>
    <dbReference type="NCBI Taxonomy" id="2718942"/>
    <lineage>
        <taxon>Viruses</taxon>
        <taxon>Duplodnaviria</taxon>
        <taxon>Heunggongvirae</taxon>
        <taxon>Uroviricota</taxon>
        <taxon>Caudoviricetes</taxon>
        <taxon>Pantevenvirales</taxon>
        <taxon>Kyanoviridae</taxon>
        <taxon>Makaravirus</taxon>
        <taxon>Makaravirus thirtyfour</taxon>
    </lineage>
</organism>
<accession>A0A6G8R6H3</accession>